<keyword evidence="2" id="KW-1185">Reference proteome</keyword>
<organism evidence="1 2">
    <name type="scientific">Sphingomonas aerophila</name>
    <dbReference type="NCBI Taxonomy" id="1344948"/>
    <lineage>
        <taxon>Bacteria</taxon>
        <taxon>Pseudomonadati</taxon>
        <taxon>Pseudomonadota</taxon>
        <taxon>Alphaproteobacteria</taxon>
        <taxon>Sphingomonadales</taxon>
        <taxon>Sphingomonadaceae</taxon>
        <taxon>Sphingomonas</taxon>
    </lineage>
</organism>
<reference evidence="1 2" key="1">
    <citation type="submission" date="2020-08" db="EMBL/GenBank/DDBJ databases">
        <title>Genomic Encyclopedia of Type Strains, Phase IV (KMG-IV): sequencing the most valuable type-strain genomes for metagenomic binning, comparative biology and taxonomic classification.</title>
        <authorList>
            <person name="Goeker M."/>
        </authorList>
    </citation>
    <scope>NUCLEOTIDE SEQUENCE [LARGE SCALE GENOMIC DNA]</scope>
    <source>
        <strain evidence="1 2">DSM 100044</strain>
    </source>
</reference>
<sequence length="101" mass="11694">MGASTGPKVLVGWKRTETEHGCVLTLQLARTASDYAEHKHLRTTFVMNDRQLRSFARDLTRAANERGIELFSRPPWWRRLLQRLRDRRDANSPAMDRSSTA</sequence>
<dbReference type="EMBL" id="JACIJK010000003">
    <property type="protein sequence ID" value="MBB5714502.1"/>
    <property type="molecule type" value="Genomic_DNA"/>
</dbReference>
<dbReference type="AlphaFoldDB" id="A0A7W9EV98"/>
<gene>
    <name evidence="1" type="ORF">FHS94_001333</name>
</gene>
<dbReference type="Proteomes" id="UP000546200">
    <property type="component" value="Unassembled WGS sequence"/>
</dbReference>
<accession>A0A7W9EV98</accession>
<name>A0A7W9EV98_9SPHN</name>
<evidence type="ECO:0000313" key="1">
    <source>
        <dbReference type="EMBL" id="MBB5714502.1"/>
    </source>
</evidence>
<evidence type="ECO:0000313" key="2">
    <source>
        <dbReference type="Proteomes" id="UP000546200"/>
    </source>
</evidence>
<comment type="caution">
    <text evidence="1">The sequence shown here is derived from an EMBL/GenBank/DDBJ whole genome shotgun (WGS) entry which is preliminary data.</text>
</comment>
<proteinExistence type="predicted"/>
<dbReference type="RefSeq" id="WP_184055847.1">
    <property type="nucleotide sequence ID" value="NZ_JACIJK010000003.1"/>
</dbReference>
<protein>
    <submittedName>
        <fullName evidence="1">Uncharacterized protein</fullName>
    </submittedName>
</protein>